<keyword evidence="2" id="KW-0472">Membrane</keyword>
<proteinExistence type="predicted"/>
<dbReference type="PANTHER" id="PTHR40076">
    <property type="entry name" value="MEMBRANE PROTEIN-RELATED"/>
    <property type="match status" value="1"/>
</dbReference>
<dbReference type="STRING" id="1802624.A2982_03115"/>
<gene>
    <name evidence="3" type="ORF">A2982_03115</name>
</gene>
<protein>
    <recommendedName>
        <fullName evidence="5">Glycerophosphoryl diester phosphodiesterase membrane domain-containing protein</fullName>
    </recommendedName>
</protein>
<accession>A0A1F4V1U3</accession>
<feature type="transmembrane region" description="Helical" evidence="2">
    <location>
        <begin position="325"/>
        <end position="345"/>
    </location>
</feature>
<organism evidence="3 4">
    <name type="scientific">candidate division WWE3 bacterium RIFCSPLOWO2_01_FULL_39_13</name>
    <dbReference type="NCBI Taxonomy" id="1802624"/>
    <lineage>
        <taxon>Bacteria</taxon>
        <taxon>Katanobacteria</taxon>
    </lineage>
</organism>
<evidence type="ECO:0000313" key="3">
    <source>
        <dbReference type="EMBL" id="OGC51151.1"/>
    </source>
</evidence>
<dbReference type="PANTHER" id="PTHR40076:SF1">
    <property type="entry name" value="MEMBRANE PROTEIN"/>
    <property type="match status" value="1"/>
</dbReference>
<evidence type="ECO:0008006" key="5">
    <source>
        <dbReference type="Google" id="ProtNLM"/>
    </source>
</evidence>
<reference evidence="3 4" key="1">
    <citation type="journal article" date="2016" name="Nat. Commun.">
        <title>Thousands of microbial genomes shed light on interconnected biogeochemical processes in an aquifer system.</title>
        <authorList>
            <person name="Anantharaman K."/>
            <person name="Brown C.T."/>
            <person name="Hug L.A."/>
            <person name="Sharon I."/>
            <person name="Castelle C.J."/>
            <person name="Probst A.J."/>
            <person name="Thomas B.C."/>
            <person name="Singh A."/>
            <person name="Wilkins M.J."/>
            <person name="Karaoz U."/>
            <person name="Brodie E.L."/>
            <person name="Williams K.H."/>
            <person name="Hubbard S.S."/>
            <person name="Banfield J.F."/>
        </authorList>
    </citation>
    <scope>NUCLEOTIDE SEQUENCE [LARGE SCALE GENOMIC DNA]</scope>
</reference>
<feature type="region of interest" description="Disordered" evidence="1">
    <location>
        <begin position="361"/>
        <end position="408"/>
    </location>
</feature>
<feature type="transmembrane region" description="Helical" evidence="2">
    <location>
        <begin position="257"/>
        <end position="276"/>
    </location>
</feature>
<evidence type="ECO:0000256" key="2">
    <source>
        <dbReference type="SAM" id="Phobius"/>
    </source>
</evidence>
<feature type="transmembrane region" description="Helical" evidence="2">
    <location>
        <begin position="232"/>
        <end position="251"/>
    </location>
</feature>
<dbReference type="EMBL" id="MEVH01000030">
    <property type="protein sequence ID" value="OGC51151.1"/>
    <property type="molecule type" value="Genomic_DNA"/>
</dbReference>
<evidence type="ECO:0000313" key="4">
    <source>
        <dbReference type="Proteomes" id="UP000178771"/>
    </source>
</evidence>
<feature type="transmembrane region" description="Helical" evidence="2">
    <location>
        <begin position="181"/>
        <end position="205"/>
    </location>
</feature>
<dbReference type="Proteomes" id="UP000178771">
    <property type="component" value="Unassembled WGS sequence"/>
</dbReference>
<sequence>MRESLIGLIPAIKKSFNKMRSNEPAGYVFKAGLIIGVVVMTFTAIIYLVMIIIMALATPQNPASPKFDMQNLPAPDIEISFLSSAHAETDLTAPIDPIVIPTNLDDGIQNPPDIPIPPESAPTETPVDPYEIFDEDIPASPDGQWQPGVDPLQPDPVYSPSATPRDWAVQTLPENFPVENIFSSATGLVIALLTVLLMLLISYYYTLLTIKTAANIGDSEYLRMGDLLKYPFKKLGSMLVLMILMMLIYSLGFLLLIIPGIIFMTMFMFAPIILVKENVGAIEALKRSKALTSGYRFNLFLKGIGFTLLMILCFIPMVIFMYATMMIGSFAFNVFIYEVLYTLYLDLKRIKSTEIELNTPPAVPVEPQAESARTETASLSGSPGDAFTPNPIPSPAIRPEPGVVSLVG</sequence>
<keyword evidence="2" id="KW-0812">Transmembrane</keyword>
<feature type="transmembrane region" description="Helical" evidence="2">
    <location>
        <begin position="297"/>
        <end position="319"/>
    </location>
</feature>
<feature type="transmembrane region" description="Helical" evidence="2">
    <location>
        <begin position="27"/>
        <end position="57"/>
    </location>
</feature>
<dbReference type="AlphaFoldDB" id="A0A1F4V1U3"/>
<dbReference type="InterPro" id="IPR010380">
    <property type="entry name" value="DUF975"/>
</dbReference>
<feature type="region of interest" description="Disordered" evidence="1">
    <location>
        <begin position="109"/>
        <end position="131"/>
    </location>
</feature>
<evidence type="ECO:0000256" key="1">
    <source>
        <dbReference type="SAM" id="MobiDB-lite"/>
    </source>
</evidence>
<comment type="caution">
    <text evidence="3">The sequence shown here is derived from an EMBL/GenBank/DDBJ whole genome shotgun (WGS) entry which is preliminary data.</text>
</comment>
<keyword evidence="2" id="KW-1133">Transmembrane helix</keyword>
<name>A0A1F4V1U3_UNCKA</name>